<evidence type="ECO:0000313" key="7">
    <source>
        <dbReference type="EMBL" id="CAI9759835.1"/>
    </source>
</evidence>
<reference evidence="7" key="1">
    <citation type="submission" date="2023-05" db="EMBL/GenBank/DDBJ databases">
        <authorList>
            <person name="Huff M."/>
        </authorList>
    </citation>
    <scope>NUCLEOTIDE SEQUENCE</scope>
</reference>
<dbReference type="PANTHER" id="PTHR42874:SF1">
    <property type="entry name" value="URICASE"/>
    <property type="match status" value="1"/>
</dbReference>
<comment type="similarity">
    <text evidence="2 5">Belongs to the uricase family.</text>
</comment>
<dbReference type="PRINTS" id="PR00093">
    <property type="entry name" value="URICASE"/>
</dbReference>
<accession>A0AAD2DQ24</accession>
<dbReference type="Gene3D" id="3.10.270.10">
    <property type="entry name" value="Urate Oxidase"/>
    <property type="match status" value="1"/>
</dbReference>
<keyword evidence="3 5" id="KW-0659">Purine metabolism</keyword>
<proteinExistence type="inferred from homology"/>
<dbReference type="GO" id="GO:0006145">
    <property type="term" value="P:purine nucleobase catabolic process"/>
    <property type="evidence" value="ECO:0007669"/>
    <property type="project" value="TreeGrafter"/>
</dbReference>
<dbReference type="EMBL" id="OU503039">
    <property type="protein sequence ID" value="CAI9759835.1"/>
    <property type="molecule type" value="Genomic_DNA"/>
</dbReference>
<dbReference type="GO" id="GO:0005777">
    <property type="term" value="C:peroxisome"/>
    <property type="evidence" value="ECO:0007669"/>
    <property type="project" value="TreeGrafter"/>
</dbReference>
<evidence type="ECO:0000256" key="4">
    <source>
        <dbReference type="ARBA" id="ARBA00023002"/>
    </source>
</evidence>
<dbReference type="InterPro" id="IPR002042">
    <property type="entry name" value="Uricase"/>
</dbReference>
<dbReference type="Proteomes" id="UP000834106">
    <property type="component" value="Chromosome 4"/>
</dbReference>
<dbReference type="Pfam" id="PF01014">
    <property type="entry name" value="Uricase"/>
    <property type="match status" value="1"/>
</dbReference>
<evidence type="ECO:0000256" key="5">
    <source>
        <dbReference type="RuleBase" id="RU004455"/>
    </source>
</evidence>
<dbReference type="GO" id="GO:0019628">
    <property type="term" value="P:urate catabolic process"/>
    <property type="evidence" value="ECO:0007669"/>
    <property type="project" value="TreeGrafter"/>
</dbReference>
<dbReference type="SUPFAM" id="SSF55620">
    <property type="entry name" value="Tetrahydrobiopterin biosynthesis enzymes-like"/>
    <property type="match status" value="1"/>
</dbReference>
<dbReference type="EC" id="1.7.3.3" evidence="5"/>
<protein>
    <recommendedName>
        <fullName evidence="5">Uricase</fullName>
        <ecNumber evidence="5">1.7.3.3</ecNumber>
    </recommendedName>
</protein>
<keyword evidence="8" id="KW-1185">Reference proteome</keyword>
<evidence type="ECO:0000256" key="1">
    <source>
        <dbReference type="ARBA" id="ARBA00004831"/>
    </source>
</evidence>
<evidence type="ECO:0000256" key="3">
    <source>
        <dbReference type="ARBA" id="ARBA00022631"/>
    </source>
</evidence>
<feature type="region of interest" description="Disordered" evidence="6">
    <location>
        <begin position="182"/>
        <end position="225"/>
    </location>
</feature>
<evidence type="ECO:0000313" key="8">
    <source>
        <dbReference type="Proteomes" id="UP000834106"/>
    </source>
</evidence>
<dbReference type="PANTHER" id="PTHR42874">
    <property type="entry name" value="URICASE"/>
    <property type="match status" value="1"/>
</dbReference>
<keyword evidence="4 5" id="KW-0560">Oxidoreductase</keyword>
<gene>
    <name evidence="7" type="ORF">FPE_LOCUS7265</name>
</gene>
<evidence type="ECO:0000256" key="6">
    <source>
        <dbReference type="SAM" id="MobiDB-lite"/>
    </source>
</evidence>
<comment type="pathway">
    <text evidence="1">Purine metabolism; urate degradation; (S)-allantoin from urate: step 1/3.</text>
</comment>
<name>A0AAD2DQ24_9LAMI</name>
<organism evidence="7 8">
    <name type="scientific">Fraxinus pennsylvanica</name>
    <dbReference type="NCBI Taxonomy" id="56036"/>
    <lineage>
        <taxon>Eukaryota</taxon>
        <taxon>Viridiplantae</taxon>
        <taxon>Streptophyta</taxon>
        <taxon>Embryophyta</taxon>
        <taxon>Tracheophyta</taxon>
        <taxon>Spermatophyta</taxon>
        <taxon>Magnoliopsida</taxon>
        <taxon>eudicotyledons</taxon>
        <taxon>Gunneridae</taxon>
        <taxon>Pentapetalae</taxon>
        <taxon>asterids</taxon>
        <taxon>lamiids</taxon>
        <taxon>Lamiales</taxon>
        <taxon>Oleaceae</taxon>
        <taxon>Oleeae</taxon>
        <taxon>Fraxinus</taxon>
    </lineage>
</organism>
<dbReference type="GO" id="GO:0004846">
    <property type="term" value="F:urate oxidase activity"/>
    <property type="evidence" value="ECO:0007669"/>
    <property type="project" value="UniProtKB-EC"/>
</dbReference>
<evidence type="ECO:0000256" key="2">
    <source>
        <dbReference type="ARBA" id="ARBA00009760"/>
    </source>
</evidence>
<comment type="function">
    <text evidence="5">Catalyzes the oxidation of uric acid to 5-hydroxyisourate, which is further processed to form (S)-allantoin.</text>
</comment>
<dbReference type="AlphaFoldDB" id="A0AAD2DQ24"/>
<sequence>MLNQRSSTIIYSPPVHRAKIGEVSYYLILSCNAELSPEFNSTYIAMATKNGDSIGGLKLEQRHGKSRVRVGRVWKDENGRHHFVEWNVSISLLSDCLPAYVNADNSDIVATDTMKNTVKAAIIKIVEKPWERIHIDGQPHEHATTDVDCGETCVDNNVGGHVGSEVNSDGIEQNVHSNEVHVEAETNEPADVGIEHLKDGEENDAPIAGENDELARDEPTTDEVQ</sequence>
<comment type="catalytic activity">
    <reaction evidence="5">
        <text>urate + O2 + H2O = 5-hydroxyisourate + H2O2</text>
        <dbReference type="Rhea" id="RHEA:21368"/>
        <dbReference type="ChEBI" id="CHEBI:15377"/>
        <dbReference type="ChEBI" id="CHEBI:15379"/>
        <dbReference type="ChEBI" id="CHEBI:16240"/>
        <dbReference type="ChEBI" id="CHEBI:17775"/>
        <dbReference type="ChEBI" id="CHEBI:18072"/>
        <dbReference type="EC" id="1.7.3.3"/>
    </reaction>
</comment>